<evidence type="ECO:0000259" key="4">
    <source>
        <dbReference type="Pfam" id="PF00857"/>
    </source>
</evidence>
<keyword evidence="2" id="KW-0378">Hydrolase</keyword>
<dbReference type="InterPro" id="IPR050272">
    <property type="entry name" value="Isochorismatase-like_hydrls"/>
</dbReference>
<name>A0A7S3Q7F3_9STRA</name>
<dbReference type="InterPro" id="IPR036380">
    <property type="entry name" value="Isochorismatase-like_sf"/>
</dbReference>
<dbReference type="Pfam" id="PF00857">
    <property type="entry name" value="Isochorismatase"/>
    <property type="match status" value="1"/>
</dbReference>
<proteinExistence type="inferred from homology"/>
<comment type="similarity">
    <text evidence="1">Belongs to the isochorismatase family.</text>
</comment>
<protein>
    <recommendedName>
        <fullName evidence="4">Isochorismatase-like domain-containing protein</fullName>
    </recommendedName>
</protein>
<dbReference type="PANTHER" id="PTHR43540:SF1">
    <property type="entry name" value="ISOCHORISMATASE HYDROLASE"/>
    <property type="match status" value="1"/>
</dbReference>
<dbReference type="Gene3D" id="3.40.50.850">
    <property type="entry name" value="Isochorismatase-like"/>
    <property type="match status" value="1"/>
</dbReference>
<organism evidence="5">
    <name type="scientific">Chaetoceros debilis</name>
    <dbReference type="NCBI Taxonomy" id="122233"/>
    <lineage>
        <taxon>Eukaryota</taxon>
        <taxon>Sar</taxon>
        <taxon>Stramenopiles</taxon>
        <taxon>Ochrophyta</taxon>
        <taxon>Bacillariophyta</taxon>
        <taxon>Coscinodiscophyceae</taxon>
        <taxon>Chaetocerotophycidae</taxon>
        <taxon>Chaetocerotales</taxon>
        <taxon>Chaetocerotaceae</taxon>
        <taxon>Chaetoceros</taxon>
    </lineage>
</organism>
<dbReference type="CDD" id="cd00431">
    <property type="entry name" value="cysteine_hydrolases"/>
    <property type="match status" value="1"/>
</dbReference>
<reference evidence="5" key="1">
    <citation type="submission" date="2021-01" db="EMBL/GenBank/DDBJ databases">
        <authorList>
            <person name="Corre E."/>
            <person name="Pelletier E."/>
            <person name="Niang G."/>
            <person name="Scheremetjew M."/>
            <person name="Finn R."/>
            <person name="Kale V."/>
            <person name="Holt S."/>
            <person name="Cochrane G."/>
            <person name="Meng A."/>
            <person name="Brown T."/>
            <person name="Cohen L."/>
        </authorList>
    </citation>
    <scope>NUCLEOTIDE SEQUENCE</scope>
    <source>
        <strain evidence="5">MM31A-1</strain>
    </source>
</reference>
<evidence type="ECO:0000256" key="3">
    <source>
        <dbReference type="SAM" id="MobiDB-lite"/>
    </source>
</evidence>
<dbReference type="PANTHER" id="PTHR43540">
    <property type="entry name" value="PEROXYUREIDOACRYLATE/UREIDOACRYLATE AMIDOHYDROLASE-RELATED"/>
    <property type="match status" value="1"/>
</dbReference>
<sequence>MFIVSCGVNLEKHTTIFSNFQSAVDGNIIQDDHESTYLYETSLPRAIPNMAKLVKVVRSIRDGTMTMSPGPGPSSPSLLEEEEQSEDENKIKYKYKDSQKETSHSHHQKGYGCEVIFTYLQALTPDRRDISLDYKLSGARLSNTLPHPGRVASFHTLPSELHPSHDHKGDIFLPKTSCSVFQSTNIHYILSNLRMRQLIICGQLTDQCVMSAVRDAADLGYLVSVVEDACAALSEEEHERGLMGINEGVCTYYIHGSGNRRIDIEYGYGYGYAFFGSSFGKE</sequence>
<evidence type="ECO:0000313" key="5">
    <source>
        <dbReference type="EMBL" id="CAE0468270.1"/>
    </source>
</evidence>
<feature type="domain" description="Isochorismatase-like" evidence="4">
    <location>
        <begin position="159"/>
        <end position="246"/>
    </location>
</feature>
<dbReference type="AlphaFoldDB" id="A0A7S3Q7F3"/>
<feature type="region of interest" description="Disordered" evidence="3">
    <location>
        <begin position="63"/>
        <end position="88"/>
    </location>
</feature>
<dbReference type="EMBL" id="HBIO01017069">
    <property type="protein sequence ID" value="CAE0468270.1"/>
    <property type="molecule type" value="Transcribed_RNA"/>
</dbReference>
<accession>A0A7S3Q7F3</accession>
<gene>
    <name evidence="5" type="ORF">CDEB00056_LOCUS13123</name>
</gene>
<dbReference type="GO" id="GO:0016787">
    <property type="term" value="F:hydrolase activity"/>
    <property type="evidence" value="ECO:0007669"/>
    <property type="project" value="UniProtKB-KW"/>
</dbReference>
<dbReference type="SUPFAM" id="SSF52499">
    <property type="entry name" value="Isochorismatase-like hydrolases"/>
    <property type="match status" value="1"/>
</dbReference>
<evidence type="ECO:0000256" key="2">
    <source>
        <dbReference type="ARBA" id="ARBA00022801"/>
    </source>
</evidence>
<evidence type="ECO:0000256" key="1">
    <source>
        <dbReference type="ARBA" id="ARBA00006336"/>
    </source>
</evidence>
<dbReference type="InterPro" id="IPR000868">
    <property type="entry name" value="Isochorismatase-like_dom"/>
</dbReference>